<accession>A0A1F4XMD8</accession>
<dbReference type="Pfam" id="PF01029">
    <property type="entry name" value="NusB"/>
    <property type="match status" value="1"/>
</dbReference>
<dbReference type="GO" id="GO:0005829">
    <property type="term" value="C:cytosol"/>
    <property type="evidence" value="ECO:0007669"/>
    <property type="project" value="TreeGrafter"/>
</dbReference>
<evidence type="ECO:0000313" key="8">
    <source>
        <dbReference type="EMBL" id="OGC82764.1"/>
    </source>
</evidence>
<comment type="similarity">
    <text evidence="1 6">Belongs to the NusB family.</text>
</comment>
<dbReference type="EMBL" id="MEWS01000008">
    <property type="protein sequence ID" value="OGC82764.1"/>
    <property type="molecule type" value="Genomic_DNA"/>
</dbReference>
<dbReference type="PANTHER" id="PTHR11078">
    <property type="entry name" value="N UTILIZATION SUBSTANCE PROTEIN B-RELATED"/>
    <property type="match status" value="1"/>
</dbReference>
<keyword evidence="2 6" id="KW-0889">Transcription antitermination</keyword>
<dbReference type="Gene3D" id="1.10.940.10">
    <property type="entry name" value="NusB-like"/>
    <property type="match status" value="1"/>
</dbReference>
<comment type="function">
    <text evidence="6">Involved in transcription antitermination. Required for transcription of ribosomal RNA (rRNA) genes. Binds specifically to the boxA antiterminator sequence of the ribosomal RNA (rrn) operons.</text>
</comment>
<dbReference type="GO" id="GO:0031564">
    <property type="term" value="P:transcription antitermination"/>
    <property type="evidence" value="ECO:0007669"/>
    <property type="project" value="UniProtKB-KW"/>
</dbReference>
<dbReference type="InterPro" id="IPR035926">
    <property type="entry name" value="NusB-like_sf"/>
</dbReference>
<sequence length="156" mass="17586">MSSSRHLARIVAMQTLFEWEFRHGDVKEILQRVLESHGRKVENLDFINELLAGVIEHLEEIRKIVGEAAPEWPIDQIAPVDRVVLYLGVYELKWGNQDSVPVAVAINESIELAKDYGGENSGKFVNGALSTILKALRRERGEIIEDEPTAEKPAEK</sequence>
<reference evidence="8 9" key="1">
    <citation type="journal article" date="2016" name="Nat. Commun.">
        <title>Thousands of microbial genomes shed light on interconnected biogeochemical processes in an aquifer system.</title>
        <authorList>
            <person name="Anantharaman K."/>
            <person name="Brown C.T."/>
            <person name="Hug L.A."/>
            <person name="Sharon I."/>
            <person name="Castelle C.J."/>
            <person name="Probst A.J."/>
            <person name="Thomas B.C."/>
            <person name="Singh A."/>
            <person name="Wilkins M.J."/>
            <person name="Karaoz U."/>
            <person name="Brodie E.L."/>
            <person name="Williams K.H."/>
            <person name="Hubbard S.S."/>
            <person name="Banfield J.F."/>
        </authorList>
    </citation>
    <scope>NUCLEOTIDE SEQUENCE [LARGE SCALE GENOMIC DNA]</scope>
</reference>
<dbReference type="HAMAP" id="MF_00073">
    <property type="entry name" value="NusB"/>
    <property type="match status" value="1"/>
</dbReference>
<gene>
    <name evidence="6" type="primary">nusB</name>
    <name evidence="8" type="ORF">A2788_02595</name>
</gene>
<keyword evidence="5 6" id="KW-0804">Transcription</keyword>
<dbReference type="PANTHER" id="PTHR11078:SF3">
    <property type="entry name" value="ANTITERMINATION NUSB DOMAIN-CONTAINING PROTEIN"/>
    <property type="match status" value="1"/>
</dbReference>
<dbReference type="GO" id="GO:0003723">
    <property type="term" value="F:RNA binding"/>
    <property type="evidence" value="ECO:0007669"/>
    <property type="project" value="UniProtKB-UniRule"/>
</dbReference>
<comment type="caution">
    <text evidence="8">The sequence shown here is derived from an EMBL/GenBank/DDBJ whole genome shotgun (WGS) entry which is preliminary data.</text>
</comment>
<keyword evidence="3 6" id="KW-0694">RNA-binding</keyword>
<dbReference type="GO" id="GO:0006353">
    <property type="term" value="P:DNA-templated transcription termination"/>
    <property type="evidence" value="ECO:0007669"/>
    <property type="project" value="UniProtKB-UniRule"/>
</dbReference>
<organism evidence="8 9">
    <name type="scientific">Candidatus Abawacabacteria bacterium RIFCSPHIGHO2_01_FULL_46_8</name>
    <dbReference type="NCBI Taxonomy" id="1817815"/>
    <lineage>
        <taxon>Bacteria</taxon>
        <taxon>Candidatus Abawacaibacteriota</taxon>
    </lineage>
</organism>
<dbReference type="SUPFAM" id="SSF48013">
    <property type="entry name" value="NusB-like"/>
    <property type="match status" value="1"/>
</dbReference>
<proteinExistence type="inferred from homology"/>
<evidence type="ECO:0000256" key="1">
    <source>
        <dbReference type="ARBA" id="ARBA00005952"/>
    </source>
</evidence>
<protein>
    <recommendedName>
        <fullName evidence="6">Transcription antitermination protein NusB</fullName>
    </recommendedName>
    <alternativeName>
        <fullName evidence="6">Antitermination factor NusB</fullName>
    </alternativeName>
</protein>
<evidence type="ECO:0000256" key="6">
    <source>
        <dbReference type="HAMAP-Rule" id="MF_00073"/>
    </source>
</evidence>
<dbReference type="AlphaFoldDB" id="A0A1F4XMD8"/>
<dbReference type="InterPro" id="IPR011605">
    <property type="entry name" value="NusB_fam"/>
</dbReference>
<feature type="domain" description="NusB/RsmB/TIM44" evidence="7">
    <location>
        <begin position="8"/>
        <end position="133"/>
    </location>
</feature>
<evidence type="ECO:0000313" key="9">
    <source>
        <dbReference type="Proteomes" id="UP000177521"/>
    </source>
</evidence>
<evidence type="ECO:0000256" key="4">
    <source>
        <dbReference type="ARBA" id="ARBA00023015"/>
    </source>
</evidence>
<dbReference type="Proteomes" id="UP000177521">
    <property type="component" value="Unassembled WGS sequence"/>
</dbReference>
<evidence type="ECO:0000256" key="3">
    <source>
        <dbReference type="ARBA" id="ARBA00022884"/>
    </source>
</evidence>
<keyword evidence="4 6" id="KW-0805">Transcription regulation</keyword>
<dbReference type="InterPro" id="IPR006027">
    <property type="entry name" value="NusB_RsmB_TIM44"/>
</dbReference>
<evidence type="ECO:0000256" key="5">
    <source>
        <dbReference type="ARBA" id="ARBA00023163"/>
    </source>
</evidence>
<dbReference type="NCBIfam" id="TIGR01951">
    <property type="entry name" value="nusB"/>
    <property type="match status" value="1"/>
</dbReference>
<evidence type="ECO:0000256" key="2">
    <source>
        <dbReference type="ARBA" id="ARBA00022814"/>
    </source>
</evidence>
<name>A0A1F4XMD8_9BACT</name>
<evidence type="ECO:0000259" key="7">
    <source>
        <dbReference type="Pfam" id="PF01029"/>
    </source>
</evidence>